<reference evidence="2" key="1">
    <citation type="submission" date="2019-07" db="EMBL/GenBank/DDBJ databases">
        <title>De Novo Assembly of kiwifruit Actinidia rufa.</title>
        <authorList>
            <person name="Sugita-Konishi S."/>
            <person name="Sato K."/>
            <person name="Mori E."/>
            <person name="Abe Y."/>
            <person name="Kisaki G."/>
            <person name="Hamano K."/>
            <person name="Suezawa K."/>
            <person name="Otani M."/>
            <person name="Fukuda T."/>
            <person name="Manabe T."/>
            <person name="Gomi K."/>
            <person name="Tabuchi M."/>
            <person name="Akimitsu K."/>
            <person name="Kataoka I."/>
        </authorList>
    </citation>
    <scope>NUCLEOTIDE SEQUENCE [LARGE SCALE GENOMIC DNA]</scope>
    <source>
        <strain evidence="2">cv. Fuchu</strain>
    </source>
</reference>
<dbReference type="Proteomes" id="UP000585474">
    <property type="component" value="Unassembled WGS sequence"/>
</dbReference>
<evidence type="ECO:0000313" key="2">
    <source>
        <dbReference type="Proteomes" id="UP000585474"/>
    </source>
</evidence>
<gene>
    <name evidence="1" type="ORF">Acr_00g0066520</name>
</gene>
<proteinExistence type="predicted"/>
<dbReference type="OrthoDB" id="787137at2759"/>
<sequence length="110" mass="11678">MGVTKLKSSGLATISNTNVFVKLNKKDSEEKGSRKRYAENIEVASAVKRQVLELTVGSPKTSSLGRIAALSRDSSFKTLNKEKVKPVHPLSSGICVTNNSAKASLSLTGS</sequence>
<comment type="caution">
    <text evidence="1">The sequence shown here is derived from an EMBL/GenBank/DDBJ whole genome shotgun (WGS) entry which is preliminary data.</text>
</comment>
<protein>
    <submittedName>
        <fullName evidence="1">RING/FYVE/PHD zinc finger superfamily protein</fullName>
    </submittedName>
</protein>
<evidence type="ECO:0000313" key="1">
    <source>
        <dbReference type="EMBL" id="GFS40069.1"/>
    </source>
</evidence>
<dbReference type="EMBL" id="BJWL01000339">
    <property type="protein sequence ID" value="GFS40069.1"/>
    <property type="molecule type" value="Genomic_DNA"/>
</dbReference>
<accession>A0A7J0DRK2</accession>
<organism evidence="1 2">
    <name type="scientific">Actinidia rufa</name>
    <dbReference type="NCBI Taxonomy" id="165716"/>
    <lineage>
        <taxon>Eukaryota</taxon>
        <taxon>Viridiplantae</taxon>
        <taxon>Streptophyta</taxon>
        <taxon>Embryophyta</taxon>
        <taxon>Tracheophyta</taxon>
        <taxon>Spermatophyta</taxon>
        <taxon>Magnoliopsida</taxon>
        <taxon>eudicotyledons</taxon>
        <taxon>Gunneridae</taxon>
        <taxon>Pentapetalae</taxon>
        <taxon>asterids</taxon>
        <taxon>Ericales</taxon>
        <taxon>Actinidiaceae</taxon>
        <taxon>Actinidia</taxon>
    </lineage>
</organism>
<dbReference type="AlphaFoldDB" id="A0A7J0DRK2"/>
<name>A0A7J0DRK2_9ERIC</name>
<keyword evidence="2" id="KW-1185">Reference proteome</keyword>